<accession>A0ABV9SQ54</accession>
<dbReference type="EMBL" id="JBHSIY010000015">
    <property type="protein sequence ID" value="MFC4868523.1"/>
    <property type="molecule type" value="Genomic_DNA"/>
</dbReference>
<dbReference type="RefSeq" id="WP_344145022.1">
    <property type="nucleotide sequence ID" value="NZ_BAAAQI010000012.1"/>
</dbReference>
<comment type="caution">
    <text evidence="1">The sequence shown here is derived from an EMBL/GenBank/DDBJ whole genome shotgun (WGS) entry which is preliminary data.</text>
</comment>
<keyword evidence="2" id="KW-1185">Reference proteome</keyword>
<name>A0ABV9SQ54_9ACTN</name>
<evidence type="ECO:0000313" key="2">
    <source>
        <dbReference type="Proteomes" id="UP001595858"/>
    </source>
</evidence>
<evidence type="ECO:0000313" key="1">
    <source>
        <dbReference type="EMBL" id="MFC4868523.1"/>
    </source>
</evidence>
<proteinExistence type="predicted"/>
<reference evidence="2" key="1">
    <citation type="journal article" date="2019" name="Int. J. Syst. Evol. Microbiol.">
        <title>The Global Catalogue of Microorganisms (GCM) 10K type strain sequencing project: providing services to taxonomists for standard genome sequencing and annotation.</title>
        <authorList>
            <consortium name="The Broad Institute Genomics Platform"/>
            <consortium name="The Broad Institute Genome Sequencing Center for Infectious Disease"/>
            <person name="Wu L."/>
            <person name="Ma J."/>
        </authorList>
    </citation>
    <scope>NUCLEOTIDE SEQUENCE [LARGE SCALE GENOMIC DNA]</scope>
    <source>
        <strain evidence="2">CGMCC 4.7304</strain>
    </source>
</reference>
<dbReference type="Proteomes" id="UP001595858">
    <property type="component" value="Unassembled WGS sequence"/>
</dbReference>
<organism evidence="1 2">
    <name type="scientific">Streptomonospora arabica</name>
    <dbReference type="NCBI Taxonomy" id="412417"/>
    <lineage>
        <taxon>Bacteria</taxon>
        <taxon>Bacillati</taxon>
        <taxon>Actinomycetota</taxon>
        <taxon>Actinomycetes</taxon>
        <taxon>Streptosporangiales</taxon>
        <taxon>Nocardiopsidaceae</taxon>
        <taxon>Streptomonospora</taxon>
    </lineage>
</organism>
<sequence>MVRSRKPAATWTWVVEHEEGMDGFVAGAPVAVDMVEVLRRSGVFLPEGLDVQWNQDDVGSLGVDSRMTGVSGLTADSLVDRVLRARPQAYPLAEPTTLEILGTGRWIAADGTEKEEPGLLAVSVDVVHEDTVVELGVHHDIWMENSFSGVPHPQIHALNAPRLREVLQSVEEQLGVETEPDGATALGTSFNYGVRAHRRPDGGPFDATRWL</sequence>
<gene>
    <name evidence="1" type="ORF">ACFPCZ_17955</name>
</gene>
<protein>
    <submittedName>
        <fullName evidence="1">Uncharacterized protein</fullName>
    </submittedName>
</protein>